<dbReference type="PANTHER" id="PTHR24559">
    <property type="entry name" value="TRANSPOSON TY3-I GAG-POL POLYPROTEIN"/>
    <property type="match status" value="1"/>
</dbReference>
<protein>
    <recommendedName>
        <fullName evidence="1">Integrase zinc-binding domain-containing protein</fullName>
    </recommendedName>
</protein>
<organism evidence="2 3">
    <name type="scientific">Solanum verrucosum</name>
    <dbReference type="NCBI Taxonomy" id="315347"/>
    <lineage>
        <taxon>Eukaryota</taxon>
        <taxon>Viridiplantae</taxon>
        <taxon>Streptophyta</taxon>
        <taxon>Embryophyta</taxon>
        <taxon>Tracheophyta</taxon>
        <taxon>Spermatophyta</taxon>
        <taxon>Magnoliopsida</taxon>
        <taxon>eudicotyledons</taxon>
        <taxon>Gunneridae</taxon>
        <taxon>Pentapetalae</taxon>
        <taxon>asterids</taxon>
        <taxon>lamiids</taxon>
        <taxon>Solanales</taxon>
        <taxon>Solanaceae</taxon>
        <taxon>Solanoideae</taxon>
        <taxon>Solaneae</taxon>
        <taxon>Solanum</taxon>
    </lineage>
</organism>
<gene>
    <name evidence="2" type="ORF">MTR67_002168</name>
</gene>
<dbReference type="InterPro" id="IPR041588">
    <property type="entry name" value="Integrase_H2C2"/>
</dbReference>
<dbReference type="AlphaFoldDB" id="A0AAF0T947"/>
<feature type="domain" description="Integrase zinc-binding" evidence="1">
    <location>
        <begin position="287"/>
        <end position="341"/>
    </location>
</feature>
<dbReference type="EMBL" id="CP133612">
    <property type="protein sequence ID" value="WMV08783.1"/>
    <property type="molecule type" value="Genomic_DNA"/>
</dbReference>
<dbReference type="Gene3D" id="1.10.340.70">
    <property type="match status" value="1"/>
</dbReference>
<dbReference type="Pfam" id="PF17921">
    <property type="entry name" value="Integrase_H2C2"/>
    <property type="match status" value="1"/>
</dbReference>
<evidence type="ECO:0000313" key="3">
    <source>
        <dbReference type="Proteomes" id="UP001234989"/>
    </source>
</evidence>
<dbReference type="CDD" id="cd01647">
    <property type="entry name" value="RT_LTR"/>
    <property type="match status" value="1"/>
</dbReference>
<proteinExistence type="predicted"/>
<dbReference type="Gene3D" id="3.30.70.270">
    <property type="match status" value="1"/>
</dbReference>
<dbReference type="SUPFAM" id="SSF56672">
    <property type="entry name" value="DNA/RNA polymerases"/>
    <property type="match status" value="1"/>
</dbReference>
<evidence type="ECO:0000313" key="2">
    <source>
        <dbReference type="EMBL" id="WMV08783.1"/>
    </source>
</evidence>
<reference evidence="2" key="1">
    <citation type="submission" date="2023-08" db="EMBL/GenBank/DDBJ databases">
        <title>A de novo genome assembly of Solanum verrucosum Schlechtendal, a Mexican diploid species geographically isolated from the other diploid A-genome species in potato relatives.</title>
        <authorList>
            <person name="Hosaka K."/>
        </authorList>
    </citation>
    <scope>NUCLEOTIDE SEQUENCE</scope>
    <source>
        <tissue evidence="2">Young leaves</tissue>
    </source>
</reference>
<keyword evidence="3" id="KW-1185">Reference proteome</keyword>
<name>A0AAF0T947_SOLVR</name>
<dbReference type="PANTHER" id="PTHR24559:SF444">
    <property type="entry name" value="REVERSE TRANSCRIPTASE DOMAIN-CONTAINING PROTEIN"/>
    <property type="match status" value="1"/>
</dbReference>
<dbReference type="Gene3D" id="3.10.10.10">
    <property type="entry name" value="HIV Type 1 Reverse Transcriptase, subunit A, domain 1"/>
    <property type="match status" value="1"/>
</dbReference>
<evidence type="ECO:0000259" key="1">
    <source>
        <dbReference type="Pfam" id="PF17921"/>
    </source>
</evidence>
<dbReference type="InterPro" id="IPR043502">
    <property type="entry name" value="DNA/RNA_pol_sf"/>
</dbReference>
<sequence length="374" mass="43342">MISKGCIYHLVWVRDMDSETLTIESVPIVNEFSDVFPVDPPDIPLKMEIDFGIDLLPHMQPISIPPYLIALAELKELKEQLKDLLDKGFIRPCIFPWGSLILFVREKDGSLCMCIDYRQFNKVTIKNKYPFPRIDDLFDQLQDASYFSKINLHSGYHQLRVKEDDILNTAFRTWKKDLNLRQWRWLELLKNYDMSALYHPGKANVVAYAPGRLSMGSIAHVEEYKKELVRDGHRLTRFGVQLVDSNEGGIIVHNGSESSFVSDVKAKQSLDPIFVELKEVVLKSVDDLREKILSKAHSSQYTIHPGATKMYRDMREVYWLNGMKKYIEKFVAKNPNYQQVKVEHQKSGGLSQDINIPTWNWKDLNMDFLVGLPC</sequence>
<dbReference type="Proteomes" id="UP001234989">
    <property type="component" value="Chromosome 1"/>
</dbReference>
<dbReference type="InterPro" id="IPR043128">
    <property type="entry name" value="Rev_trsase/Diguanyl_cyclase"/>
</dbReference>
<accession>A0AAF0T947</accession>
<dbReference type="InterPro" id="IPR053134">
    <property type="entry name" value="RNA-dir_DNA_polymerase"/>
</dbReference>